<dbReference type="Pfam" id="PF12437">
    <property type="entry name" value="GSIII_N"/>
    <property type="match status" value="1"/>
</dbReference>
<dbReference type="eggNOG" id="COG3968">
    <property type="taxonomic scope" value="Bacteria"/>
</dbReference>
<dbReference type="InterPro" id="IPR014746">
    <property type="entry name" value="Gln_synth/guanido_kin_cat_dom"/>
</dbReference>
<dbReference type="STRING" id="1465756.BIV18_04705"/>
<dbReference type="InterPro" id="IPR008146">
    <property type="entry name" value="Gln_synth_cat_dom"/>
</dbReference>
<dbReference type="PANTHER" id="PTHR42974:SF1">
    <property type="entry name" value="TYPE-3 GLUTAMINE SYNTHETASE"/>
    <property type="match status" value="1"/>
</dbReference>
<dbReference type="PANTHER" id="PTHR42974">
    <property type="entry name" value="GLUTAMINE SYNTHETASE"/>
    <property type="match status" value="1"/>
</dbReference>
<dbReference type="InterPro" id="IPR052725">
    <property type="entry name" value="GS_Type-3"/>
</dbReference>
<dbReference type="Pfam" id="PF18318">
    <property type="entry name" value="Gln-synt_C-ter"/>
    <property type="match status" value="1"/>
</dbReference>
<dbReference type="InterPro" id="IPR040577">
    <property type="entry name" value="Gln-synt_C"/>
</dbReference>
<evidence type="ECO:0000313" key="5">
    <source>
        <dbReference type="EMBL" id="OLR64867.1"/>
    </source>
</evidence>
<evidence type="ECO:0000259" key="3">
    <source>
        <dbReference type="PROSITE" id="PS51986"/>
    </source>
</evidence>
<proteinExistence type="inferred from homology"/>
<reference evidence="5 6" key="1">
    <citation type="journal article" date="2016" name="Appl. Environ. Microbiol.">
        <title>Function and Phylogeny of Bacterial Butyryl Coenzyme A:Acetate Transferases and Their Diversity in the Proximal Colon of Swine.</title>
        <authorList>
            <person name="Trachsel J."/>
            <person name="Bayles D.O."/>
            <person name="Looft T."/>
            <person name="Levine U.Y."/>
            <person name="Allen H.K."/>
        </authorList>
    </citation>
    <scope>NUCLEOTIDE SEQUENCE [LARGE SCALE GENOMIC DNA]</scope>
    <source>
        <strain evidence="5 6">35-6-1</strain>
    </source>
</reference>
<dbReference type="PROSITE" id="PS00181">
    <property type="entry name" value="GLNA_ATP"/>
    <property type="match status" value="1"/>
</dbReference>
<dbReference type="Pfam" id="PF00120">
    <property type="entry name" value="Gln-synt_C"/>
    <property type="match status" value="1"/>
</dbReference>
<dbReference type="Gene3D" id="1.20.120.1560">
    <property type="match status" value="1"/>
</dbReference>
<organism evidence="5 6">
    <name type="scientific">Peptoniphilus porci</name>
    <dbReference type="NCBI Taxonomy" id="2652280"/>
    <lineage>
        <taxon>Bacteria</taxon>
        <taxon>Bacillati</taxon>
        <taxon>Bacillota</taxon>
        <taxon>Tissierellia</taxon>
        <taxon>Tissierellales</taxon>
        <taxon>Peptoniphilaceae</taxon>
        <taxon>Peptoniphilus</taxon>
    </lineage>
</organism>
<dbReference type="InterPro" id="IPR027303">
    <property type="entry name" value="Gln_synth_gly_rich_site"/>
</dbReference>
<sequence>MIEKFGIKSFNKKKMKDSLPYPIYLKWKDALRNEKDLDRETADAIAHAMKDWALANGATHFAHWFLPLSGHTAKKHEAFISRTSDGEPINRFSGKELVKGEPDASSFPSGGMRSTFEARGYTYWDLTANSFIIGNVLYIPTIFMSYKGEKLDKRGPLIDSTKILSNEGVKIVNLFHKDEYAYRMRVKVGLEQEFFLVDKEIYKKRSDLKNIGRTIVGAPSPKGQELSDHYFGQIPARVEKFYKEVDEKLYELGIYSQAEHNEVAPNQFEMAILFENVNVAIDDNQLLMNILKETALENNLVCLFHEKPFATVNGSGKHNNYSIVTNYGLNVFDPGEDPYNNNIFLLFVAALIEAIDKYQNLLRVSASSTSNDFRLGADEAPPAIVSLFLGSDLEELFRDIKEEIEYKKENKNIFSGYNLLSVPKDSSDRNRTAAVAFTGNKFEFRMLGSSKTGSDLNIALNCAIADSLSKIYEKLEPYKDDYNKLREVVLKTIKEIMEKHDRVICDGDNYSDEWREEAKRRGLANHKTYFEALVSLKDFDFTDIFLKREVYTEKEIKASYEVNLEEVVIYHTLEAKTMVSMIEKDIVPMGIAELRDLSEVLSFKDNEMLSDKYAKIDSMITKLIKCEREIEILLSHSKKIDDIYEKAEYVERNIATKLLATREVADKMEKLISRKNITLPSYEDIFNSLS</sequence>
<feature type="domain" description="GS catalytic" evidence="4">
    <location>
        <begin position="153"/>
        <end position="586"/>
    </location>
</feature>
<protein>
    <submittedName>
        <fullName evidence="5">Glutamine synthetase</fullName>
    </submittedName>
</protein>
<dbReference type="PROSITE" id="PS51987">
    <property type="entry name" value="GS_CATALYTIC"/>
    <property type="match status" value="1"/>
</dbReference>
<gene>
    <name evidence="5" type="ORF">BIV18_04705</name>
</gene>
<dbReference type="InterPro" id="IPR022147">
    <property type="entry name" value="GSIII_N"/>
</dbReference>
<keyword evidence="6" id="KW-1185">Reference proteome</keyword>
<dbReference type="GO" id="GO:0006542">
    <property type="term" value="P:glutamine biosynthetic process"/>
    <property type="evidence" value="ECO:0007669"/>
    <property type="project" value="InterPro"/>
</dbReference>
<comment type="similarity">
    <text evidence="1 2">Belongs to the glutamine synthetase family.</text>
</comment>
<dbReference type="Gene3D" id="3.30.590.10">
    <property type="entry name" value="Glutamine synthetase/guanido kinase, catalytic domain"/>
    <property type="match status" value="1"/>
</dbReference>
<dbReference type="SMART" id="SM01230">
    <property type="entry name" value="Gln-synt_C"/>
    <property type="match status" value="1"/>
</dbReference>
<feature type="domain" description="GS beta-grasp" evidence="3">
    <location>
        <begin position="59"/>
        <end position="148"/>
    </location>
</feature>
<evidence type="ECO:0000259" key="4">
    <source>
        <dbReference type="PROSITE" id="PS51987"/>
    </source>
</evidence>
<dbReference type="AlphaFoldDB" id="A0A1U7LZW6"/>
<dbReference type="GO" id="GO:0004356">
    <property type="term" value="F:glutamine synthetase activity"/>
    <property type="evidence" value="ECO:0007669"/>
    <property type="project" value="InterPro"/>
</dbReference>
<comment type="caution">
    <text evidence="5">The sequence shown here is derived from an EMBL/GenBank/DDBJ whole genome shotgun (WGS) entry which is preliminary data.</text>
</comment>
<dbReference type="PROSITE" id="PS51986">
    <property type="entry name" value="GS_BETA_GRASP"/>
    <property type="match status" value="1"/>
</dbReference>
<dbReference type="EMBL" id="MJIH01000001">
    <property type="protein sequence ID" value="OLR64867.1"/>
    <property type="molecule type" value="Genomic_DNA"/>
</dbReference>
<name>A0A1U7LZW6_9FIRM</name>
<evidence type="ECO:0000256" key="1">
    <source>
        <dbReference type="PROSITE-ProRule" id="PRU01330"/>
    </source>
</evidence>
<accession>A0A1U7LZW6</accession>
<dbReference type="SUPFAM" id="SSF55931">
    <property type="entry name" value="Glutamine synthetase/guanido kinase"/>
    <property type="match status" value="1"/>
</dbReference>
<evidence type="ECO:0000313" key="6">
    <source>
        <dbReference type="Proteomes" id="UP000187166"/>
    </source>
</evidence>
<dbReference type="InterPro" id="IPR008147">
    <property type="entry name" value="Gln_synt_N"/>
</dbReference>
<evidence type="ECO:0000256" key="2">
    <source>
        <dbReference type="RuleBase" id="RU000384"/>
    </source>
</evidence>
<dbReference type="Proteomes" id="UP000187166">
    <property type="component" value="Unassembled WGS sequence"/>
</dbReference>